<dbReference type="Gene3D" id="3.40.1090.10">
    <property type="entry name" value="Cytosolic phospholipase A2 catalytic domain"/>
    <property type="match status" value="2"/>
</dbReference>
<keyword evidence="3 4" id="KW-0443">Lipid metabolism</keyword>
<proteinExistence type="predicted"/>
<evidence type="ECO:0000313" key="7">
    <source>
        <dbReference type="Proteomes" id="UP000244904"/>
    </source>
</evidence>
<dbReference type="InterPro" id="IPR016035">
    <property type="entry name" value="Acyl_Trfase/lysoPLipase"/>
</dbReference>
<dbReference type="EMBL" id="OMOJ01000008">
    <property type="protein sequence ID" value="SPF81261.1"/>
    <property type="molecule type" value="Genomic_DNA"/>
</dbReference>
<dbReference type="GO" id="GO:0016042">
    <property type="term" value="P:lipid catabolic process"/>
    <property type="evidence" value="ECO:0007669"/>
    <property type="project" value="UniProtKB-UniRule"/>
</dbReference>
<evidence type="ECO:0000256" key="2">
    <source>
        <dbReference type="ARBA" id="ARBA00022963"/>
    </source>
</evidence>
<name>A0A2R8AZ02_9RHOB</name>
<feature type="domain" description="PNPLA" evidence="5">
    <location>
        <begin position="6"/>
        <end position="233"/>
    </location>
</feature>
<feature type="active site" description="Proton acceptor" evidence="4">
    <location>
        <position position="220"/>
    </location>
</feature>
<evidence type="ECO:0000256" key="3">
    <source>
        <dbReference type="ARBA" id="ARBA00023098"/>
    </source>
</evidence>
<dbReference type="InterPro" id="IPR050301">
    <property type="entry name" value="NTE"/>
</dbReference>
<evidence type="ECO:0000256" key="1">
    <source>
        <dbReference type="ARBA" id="ARBA00022801"/>
    </source>
</evidence>
<gene>
    <name evidence="6" type="ORF">PRI8871_03083</name>
</gene>
<dbReference type="PANTHER" id="PTHR14226">
    <property type="entry name" value="NEUROPATHY TARGET ESTERASE/SWISS CHEESE D.MELANOGASTER"/>
    <property type="match status" value="1"/>
</dbReference>
<comment type="caution">
    <text evidence="4">Lacks conserved residue(s) required for the propagation of feature annotation.</text>
</comment>
<accession>A0A2R8AZ02</accession>
<keyword evidence="7" id="KW-1185">Reference proteome</keyword>
<dbReference type="OrthoDB" id="9807112at2"/>
<dbReference type="PANTHER" id="PTHR14226:SF78">
    <property type="entry name" value="SLR0060 PROTEIN"/>
    <property type="match status" value="1"/>
</dbReference>
<organism evidence="6 7">
    <name type="scientific">Pseudoprimorskyibacter insulae</name>
    <dbReference type="NCBI Taxonomy" id="1695997"/>
    <lineage>
        <taxon>Bacteria</taxon>
        <taxon>Pseudomonadati</taxon>
        <taxon>Pseudomonadota</taxon>
        <taxon>Alphaproteobacteria</taxon>
        <taxon>Rhodobacterales</taxon>
        <taxon>Paracoccaceae</taxon>
        <taxon>Pseudoprimorskyibacter</taxon>
    </lineage>
</organism>
<dbReference type="SUPFAM" id="SSF52151">
    <property type="entry name" value="FabD/lysophospholipase-like"/>
    <property type="match status" value="1"/>
</dbReference>
<dbReference type="GO" id="GO:0016787">
    <property type="term" value="F:hydrolase activity"/>
    <property type="evidence" value="ECO:0007669"/>
    <property type="project" value="UniProtKB-UniRule"/>
</dbReference>
<dbReference type="RefSeq" id="WP_108887113.1">
    <property type="nucleotide sequence ID" value="NZ_OMOJ01000008.1"/>
</dbReference>
<feature type="short sequence motif" description="GXSXG" evidence="4">
    <location>
        <begin position="38"/>
        <end position="42"/>
    </location>
</feature>
<evidence type="ECO:0000259" key="5">
    <source>
        <dbReference type="PROSITE" id="PS51635"/>
    </source>
</evidence>
<protein>
    <recommendedName>
        <fullName evidence="5">PNPLA domain-containing protein</fullName>
    </recommendedName>
</protein>
<sequence>MIKVNLALQGGGAHGAFTWGVLDRLLDEEEIEIAGISGTSAGALNGAAVKAGMARGGREGARDELNRLWTQMGALDDLRIPEWMSWMMPNLGALAGGLEYSLPYTFANSLSQMASPYVWGPMYRNPLERIVEKFNFDDVCSLDGPRLFVCATCVRDGKIRVFTRDKISTRAILASACLPTLFQAVHCEDPETGADEAFWDGGYTGNPALFPLFEPDLPRDVLIVNINPLVREDLPVSPVEIQNRINEISFNSSLLRELRAIAFVQRLIEDGAIKDDAMKNVMVHLIADDQLMNELSVATKLVPLPAVLMQLKEAGRRAAGRFLTDHRDDLGKRQTADLRHMFG</sequence>
<keyword evidence="2 4" id="KW-0442">Lipid degradation</keyword>
<dbReference type="InterPro" id="IPR002641">
    <property type="entry name" value="PNPLA_dom"/>
</dbReference>
<evidence type="ECO:0000313" key="6">
    <source>
        <dbReference type="EMBL" id="SPF81261.1"/>
    </source>
</evidence>
<dbReference type="PROSITE" id="PS51635">
    <property type="entry name" value="PNPLA"/>
    <property type="match status" value="1"/>
</dbReference>
<reference evidence="7" key="1">
    <citation type="submission" date="2018-03" db="EMBL/GenBank/DDBJ databases">
        <authorList>
            <person name="Rodrigo-Torres L."/>
            <person name="Arahal R. D."/>
            <person name="Lucena T."/>
        </authorList>
    </citation>
    <scope>NUCLEOTIDE SEQUENCE [LARGE SCALE GENOMIC DNA]</scope>
    <source>
        <strain evidence="7">CECT 8871</strain>
    </source>
</reference>
<evidence type="ECO:0000256" key="4">
    <source>
        <dbReference type="PROSITE-ProRule" id="PRU01161"/>
    </source>
</evidence>
<dbReference type="Proteomes" id="UP000244904">
    <property type="component" value="Unassembled WGS sequence"/>
</dbReference>
<feature type="short sequence motif" description="GXGXXG" evidence="4">
    <location>
        <begin position="10"/>
        <end position="15"/>
    </location>
</feature>
<keyword evidence="1 4" id="KW-0378">Hydrolase</keyword>
<dbReference type="AlphaFoldDB" id="A0A2R8AZ02"/>
<feature type="active site" description="Nucleophile" evidence="4">
    <location>
        <position position="40"/>
    </location>
</feature>
<dbReference type="Pfam" id="PF01734">
    <property type="entry name" value="Patatin"/>
    <property type="match status" value="1"/>
</dbReference>